<protein>
    <submittedName>
        <fullName evidence="1">Uncharacterized protein</fullName>
    </submittedName>
</protein>
<organism evidence="1 2">
    <name type="scientific">Brachyspira catarrhinii</name>
    <dbReference type="NCBI Taxonomy" id="2528966"/>
    <lineage>
        <taxon>Bacteria</taxon>
        <taxon>Pseudomonadati</taxon>
        <taxon>Spirochaetota</taxon>
        <taxon>Spirochaetia</taxon>
        <taxon>Brachyspirales</taxon>
        <taxon>Brachyspiraceae</taxon>
        <taxon>Brachyspira</taxon>
    </lineage>
</organism>
<comment type="caution">
    <text evidence="1">The sequence shown here is derived from an EMBL/GenBank/DDBJ whole genome shotgun (WGS) entry which is preliminary data.</text>
</comment>
<proteinExistence type="predicted"/>
<dbReference type="Proteomes" id="UP000310168">
    <property type="component" value="Unassembled WGS sequence"/>
</dbReference>
<accession>A0ABY2TNI2</accession>
<keyword evidence="2" id="KW-1185">Reference proteome</keyword>
<sequence length="137" mass="16383">MKNILPPTNTTLLKMQNDLENILDRIYVLEDNSYQCTDLFYFCSNNIINSINILTNNKYINTFNKINRNLYFFEKLSKLTISIFFNYKRNDIIKKFKNIFKENANIKIPIIDKILYKTKVELKTISKYIQTNGIINY</sequence>
<dbReference type="EMBL" id="SJDU01000633">
    <property type="protein sequence ID" value="TKZ24276.1"/>
    <property type="molecule type" value="Genomic_DNA"/>
</dbReference>
<evidence type="ECO:0000313" key="2">
    <source>
        <dbReference type="Proteomes" id="UP000310168"/>
    </source>
</evidence>
<feature type="non-terminal residue" evidence="1">
    <location>
        <position position="137"/>
    </location>
</feature>
<dbReference type="RefSeq" id="WP_137999411.1">
    <property type="nucleotide sequence ID" value="NZ_SJDU01000633.1"/>
</dbReference>
<name>A0ABY2TNI2_9SPIR</name>
<reference evidence="1 2" key="1">
    <citation type="journal article" date="2019" name="Anaerobe">
        <title>Brachyspira catarrhinii sp. nov., an anaerobic intestinal spirochaete isolated from vervet monkeys may have been misidentified as Brachyspira aalborgi in previous studies.</title>
        <authorList>
            <person name="Phillips N.D."/>
            <person name="La T."/>
            <person name="Hampson D.J."/>
        </authorList>
    </citation>
    <scope>NUCLEOTIDE SEQUENCE [LARGE SCALE GENOMIC DNA]</scope>
    <source>
        <strain evidence="1 2">Z12</strain>
    </source>
</reference>
<gene>
    <name evidence="1" type="ORF">EZH24_12760</name>
</gene>
<evidence type="ECO:0000313" key="1">
    <source>
        <dbReference type="EMBL" id="TKZ24276.1"/>
    </source>
</evidence>